<name>A7NNL4_ROSCS</name>
<keyword evidence="6 7" id="KW-0472">Membrane</keyword>
<feature type="transmembrane region" description="Helical" evidence="7">
    <location>
        <begin position="418"/>
        <end position="437"/>
    </location>
</feature>
<dbReference type="HOGENOM" id="CLU_026911_3_1_0"/>
<dbReference type="GO" id="GO:0005886">
    <property type="term" value="C:plasma membrane"/>
    <property type="evidence" value="ECO:0007669"/>
    <property type="project" value="UniProtKB-SubCell"/>
</dbReference>
<feature type="transmembrane region" description="Helical" evidence="7">
    <location>
        <begin position="212"/>
        <end position="232"/>
    </location>
</feature>
<dbReference type="Pfam" id="PF13440">
    <property type="entry name" value="Polysacc_synt_3"/>
    <property type="match status" value="1"/>
</dbReference>
<feature type="transmembrane region" description="Helical" evidence="7">
    <location>
        <begin position="88"/>
        <end position="111"/>
    </location>
</feature>
<keyword evidence="9" id="KW-1185">Reference proteome</keyword>
<dbReference type="CDD" id="cd13127">
    <property type="entry name" value="MATE_tuaB_like"/>
    <property type="match status" value="1"/>
</dbReference>
<protein>
    <submittedName>
        <fullName evidence="8">Polysaccharide biosynthesis protein</fullName>
    </submittedName>
</protein>
<feature type="transmembrane region" description="Helical" evidence="7">
    <location>
        <begin position="449"/>
        <end position="470"/>
    </location>
</feature>
<keyword evidence="3" id="KW-1003">Cell membrane</keyword>
<organism evidence="8 9">
    <name type="scientific">Roseiflexus castenholzii (strain DSM 13941 / HLO8)</name>
    <dbReference type="NCBI Taxonomy" id="383372"/>
    <lineage>
        <taxon>Bacteria</taxon>
        <taxon>Bacillati</taxon>
        <taxon>Chloroflexota</taxon>
        <taxon>Chloroflexia</taxon>
        <taxon>Chloroflexales</taxon>
        <taxon>Roseiflexineae</taxon>
        <taxon>Roseiflexaceae</taxon>
        <taxon>Roseiflexus</taxon>
    </lineage>
</organism>
<dbReference type="EMBL" id="CP000804">
    <property type="protein sequence ID" value="ABU59155.1"/>
    <property type="molecule type" value="Genomic_DNA"/>
</dbReference>
<dbReference type="STRING" id="383372.Rcas_3101"/>
<feature type="transmembrane region" description="Helical" evidence="7">
    <location>
        <begin position="299"/>
        <end position="323"/>
    </location>
</feature>
<feature type="transmembrane region" description="Helical" evidence="7">
    <location>
        <begin position="373"/>
        <end position="406"/>
    </location>
</feature>
<feature type="transmembrane region" description="Helical" evidence="7">
    <location>
        <begin position="262"/>
        <end position="279"/>
    </location>
</feature>
<feature type="transmembrane region" description="Helical" evidence="7">
    <location>
        <begin position="52"/>
        <end position="76"/>
    </location>
</feature>
<keyword evidence="5 7" id="KW-1133">Transmembrane helix</keyword>
<dbReference type="RefSeq" id="WP_012121579.1">
    <property type="nucleotide sequence ID" value="NC_009767.1"/>
</dbReference>
<comment type="similarity">
    <text evidence="2">Belongs to the polysaccharide synthase family.</text>
</comment>
<evidence type="ECO:0000256" key="3">
    <source>
        <dbReference type="ARBA" id="ARBA00022475"/>
    </source>
</evidence>
<evidence type="ECO:0000256" key="4">
    <source>
        <dbReference type="ARBA" id="ARBA00022692"/>
    </source>
</evidence>
<dbReference type="eggNOG" id="COG2244">
    <property type="taxonomic scope" value="Bacteria"/>
</dbReference>
<evidence type="ECO:0000313" key="8">
    <source>
        <dbReference type="EMBL" id="ABU59155.1"/>
    </source>
</evidence>
<dbReference type="KEGG" id="rca:Rcas_3101"/>
<evidence type="ECO:0000256" key="7">
    <source>
        <dbReference type="SAM" id="Phobius"/>
    </source>
</evidence>
<evidence type="ECO:0000256" key="5">
    <source>
        <dbReference type="ARBA" id="ARBA00022989"/>
    </source>
</evidence>
<evidence type="ECO:0000256" key="1">
    <source>
        <dbReference type="ARBA" id="ARBA00004651"/>
    </source>
</evidence>
<dbReference type="InterPro" id="IPR050833">
    <property type="entry name" value="Poly_Biosynth_Transport"/>
</dbReference>
<feature type="transmembrane region" description="Helical" evidence="7">
    <location>
        <begin position="335"/>
        <end position="353"/>
    </location>
</feature>
<dbReference type="Proteomes" id="UP000000263">
    <property type="component" value="Chromosome"/>
</dbReference>
<proteinExistence type="inferred from homology"/>
<sequence>MQSTTTSQSEGVGKRAVRGTFWSFLSYTSGRLVTFVTTLILARLLAPAEFGVIAYCTLVIAYLDLLNNFGVGHALIARRDRLEEAQNAAFVVSIGSSVFLYAGAWIAAPSIAVFFNEPQVTPLLRVLSLGLLLVGIGTVPMAMLQRDLRFKAYLLPGIVRNIIKAVVAISMAWQGFGVWSLVVSELVNKVLEVIIPWLIVRWRPTRAFDPQVMREMLGYGVHIMGVSLVGSFMVNVDYLLVGRLLGAAALGYYTMAFRIPELVIRSVSQIVSTVAFPVLAHTQSDPAKTHDMYFAYLRYMALVTFPAGVGLALLSPALVRVFFAEVWRPMTAPMQFIAIASAFSIVSYLSGIIYNAIGRPDLTFKLSLAKLPIVVLVLSIGTFWNITGVAAGHVALTLVCMALDLVMIRRVTGVRLMGVWHAVQPALLGAGVMAAVVGALDAMLTGAPIVQLAALPPIGALVYLGTIWIAGREMFLEARSVLRGSLARG</sequence>
<dbReference type="OrthoDB" id="149157at2"/>
<reference evidence="8 9" key="1">
    <citation type="submission" date="2007-08" db="EMBL/GenBank/DDBJ databases">
        <title>Complete sequence of Roseiflexus castenholzii DSM 13941.</title>
        <authorList>
            <consortium name="US DOE Joint Genome Institute"/>
            <person name="Copeland A."/>
            <person name="Lucas S."/>
            <person name="Lapidus A."/>
            <person name="Barry K."/>
            <person name="Glavina del Rio T."/>
            <person name="Dalin E."/>
            <person name="Tice H."/>
            <person name="Pitluck S."/>
            <person name="Thompson L.S."/>
            <person name="Brettin T."/>
            <person name="Bruce D."/>
            <person name="Detter J.C."/>
            <person name="Han C."/>
            <person name="Tapia R."/>
            <person name="Schmutz J."/>
            <person name="Larimer F."/>
            <person name="Land M."/>
            <person name="Hauser L."/>
            <person name="Kyrpides N."/>
            <person name="Mikhailova N."/>
            <person name="Bryant D.A."/>
            <person name="Hanada S."/>
            <person name="Tsukatani Y."/>
            <person name="Richardson P."/>
        </authorList>
    </citation>
    <scope>NUCLEOTIDE SEQUENCE [LARGE SCALE GENOMIC DNA]</scope>
    <source>
        <strain evidence="9">DSM 13941 / HLO8</strain>
    </source>
</reference>
<gene>
    <name evidence="8" type="ordered locus">Rcas_3101</name>
</gene>
<evidence type="ECO:0000256" key="2">
    <source>
        <dbReference type="ARBA" id="ARBA00007430"/>
    </source>
</evidence>
<feature type="transmembrane region" description="Helical" evidence="7">
    <location>
        <begin position="153"/>
        <end position="173"/>
    </location>
</feature>
<keyword evidence="4 7" id="KW-0812">Transmembrane</keyword>
<feature type="transmembrane region" description="Helical" evidence="7">
    <location>
        <begin position="123"/>
        <end position="144"/>
    </location>
</feature>
<feature type="transmembrane region" description="Helical" evidence="7">
    <location>
        <begin position="21"/>
        <end position="46"/>
    </location>
</feature>
<dbReference type="PANTHER" id="PTHR30250:SF10">
    <property type="entry name" value="LIPOPOLYSACCHARIDE BIOSYNTHESIS PROTEIN WZXC"/>
    <property type="match status" value="1"/>
</dbReference>
<evidence type="ECO:0000256" key="6">
    <source>
        <dbReference type="ARBA" id="ARBA00023136"/>
    </source>
</evidence>
<evidence type="ECO:0000313" key="9">
    <source>
        <dbReference type="Proteomes" id="UP000000263"/>
    </source>
</evidence>
<accession>A7NNL4</accession>
<dbReference type="AlphaFoldDB" id="A7NNL4"/>
<dbReference type="PANTHER" id="PTHR30250">
    <property type="entry name" value="PST FAMILY PREDICTED COLANIC ACID TRANSPORTER"/>
    <property type="match status" value="1"/>
</dbReference>
<comment type="subcellular location">
    <subcellularLocation>
        <location evidence="1">Cell membrane</location>
        <topology evidence="1">Multi-pass membrane protein</topology>
    </subcellularLocation>
</comment>